<dbReference type="STRING" id="1209072.GCA_000766945_01589"/>
<proteinExistence type="inferred from homology"/>
<comment type="caution">
    <text evidence="6">The sequence shown here is derived from an EMBL/GenBank/DDBJ whole genome shotgun (WGS) entry which is preliminary data.</text>
</comment>
<dbReference type="NCBIfam" id="TIGR00527">
    <property type="entry name" value="gcvH"/>
    <property type="match status" value="1"/>
</dbReference>
<gene>
    <name evidence="3" type="primary">gcvH</name>
    <name evidence="6" type="ORF">CBP51_08535</name>
</gene>
<protein>
    <recommendedName>
        <fullName evidence="3">Glycine cleavage system H protein</fullName>
    </recommendedName>
</protein>
<dbReference type="GO" id="GO:0009249">
    <property type="term" value="P:protein lipoylation"/>
    <property type="evidence" value="ECO:0007669"/>
    <property type="project" value="TreeGrafter"/>
</dbReference>
<dbReference type="SUPFAM" id="SSF51230">
    <property type="entry name" value="Single hybrid motif"/>
    <property type="match status" value="1"/>
</dbReference>
<dbReference type="Gene3D" id="2.40.50.100">
    <property type="match status" value="1"/>
</dbReference>
<comment type="function">
    <text evidence="3">The glycine cleavage system catalyzes the degradation of glycine. The H protein shuttles the methylamine group of glycine from the P protein to the T protein.</text>
</comment>
<dbReference type="InterPro" id="IPR033753">
    <property type="entry name" value="GCV_H/Fam206"/>
</dbReference>
<evidence type="ECO:0000256" key="3">
    <source>
        <dbReference type="HAMAP-Rule" id="MF_00272"/>
    </source>
</evidence>
<dbReference type="InterPro" id="IPR000089">
    <property type="entry name" value="Biotin_lipoyl"/>
</dbReference>
<feature type="modified residue" description="N6-lipoyllysine" evidence="3 4">
    <location>
        <position position="65"/>
    </location>
</feature>
<reference evidence="7" key="1">
    <citation type="submission" date="2017-05" db="EMBL/GenBank/DDBJ databases">
        <authorList>
            <person name="Barney B.M."/>
        </authorList>
    </citation>
    <scope>NUCLEOTIDE SEQUENCE [LARGE SCALE GENOMIC DNA]</scope>
    <source>
        <strain evidence="7">PSBB022</strain>
    </source>
</reference>
<dbReference type="EMBL" id="NHNI01000001">
    <property type="protein sequence ID" value="OZY87019.1"/>
    <property type="molecule type" value="Genomic_DNA"/>
</dbReference>
<organism evidence="6 7">
    <name type="scientific">Cellvibrio mixtus</name>
    <dbReference type="NCBI Taxonomy" id="39650"/>
    <lineage>
        <taxon>Bacteria</taxon>
        <taxon>Pseudomonadati</taxon>
        <taxon>Pseudomonadota</taxon>
        <taxon>Gammaproteobacteria</taxon>
        <taxon>Cellvibrionales</taxon>
        <taxon>Cellvibrionaceae</taxon>
        <taxon>Cellvibrio</taxon>
    </lineage>
</organism>
<dbReference type="PROSITE" id="PS50968">
    <property type="entry name" value="BIOTINYL_LIPOYL"/>
    <property type="match status" value="1"/>
</dbReference>
<dbReference type="PANTHER" id="PTHR11715:SF3">
    <property type="entry name" value="GLYCINE CLEAVAGE SYSTEM H PROTEIN-RELATED"/>
    <property type="match status" value="1"/>
</dbReference>
<dbReference type="GO" id="GO:0005829">
    <property type="term" value="C:cytosol"/>
    <property type="evidence" value="ECO:0007669"/>
    <property type="project" value="TreeGrafter"/>
</dbReference>
<dbReference type="eggNOG" id="COG0509">
    <property type="taxonomic scope" value="Bacteria"/>
</dbReference>
<dbReference type="InterPro" id="IPR003016">
    <property type="entry name" value="2-oxoA_DH_lipoyl-BS"/>
</dbReference>
<dbReference type="AlphaFoldDB" id="A0A266QCE6"/>
<comment type="cofactor">
    <cofactor evidence="3">
        <name>(R)-lipoate</name>
        <dbReference type="ChEBI" id="CHEBI:83088"/>
    </cofactor>
    <text evidence="3">Binds 1 lipoyl cofactor covalently.</text>
</comment>
<comment type="similarity">
    <text evidence="1 3">Belongs to the GcvH family.</text>
</comment>
<keyword evidence="7" id="KW-1185">Reference proteome</keyword>
<dbReference type="InterPro" id="IPR017453">
    <property type="entry name" value="GCV_H_sub"/>
</dbReference>
<dbReference type="HAMAP" id="MF_00272">
    <property type="entry name" value="GcvH"/>
    <property type="match status" value="1"/>
</dbReference>
<dbReference type="GO" id="GO:0019464">
    <property type="term" value="P:glycine decarboxylation via glycine cleavage system"/>
    <property type="evidence" value="ECO:0007669"/>
    <property type="project" value="UniProtKB-UniRule"/>
</dbReference>
<name>A0A266QCE6_9GAMM</name>
<dbReference type="GO" id="GO:0005960">
    <property type="term" value="C:glycine cleavage complex"/>
    <property type="evidence" value="ECO:0007669"/>
    <property type="project" value="InterPro"/>
</dbReference>
<dbReference type="CDD" id="cd06848">
    <property type="entry name" value="GCS_H"/>
    <property type="match status" value="1"/>
</dbReference>
<evidence type="ECO:0000256" key="4">
    <source>
        <dbReference type="PIRSR" id="PIRSR617453-50"/>
    </source>
</evidence>
<evidence type="ECO:0000259" key="5">
    <source>
        <dbReference type="PROSITE" id="PS50968"/>
    </source>
</evidence>
<dbReference type="Proteomes" id="UP000216101">
    <property type="component" value="Unassembled WGS sequence"/>
</dbReference>
<evidence type="ECO:0000313" key="7">
    <source>
        <dbReference type="Proteomes" id="UP000216101"/>
    </source>
</evidence>
<keyword evidence="2 3" id="KW-0450">Lipoyl</keyword>
<evidence type="ECO:0000256" key="2">
    <source>
        <dbReference type="ARBA" id="ARBA00022823"/>
    </source>
</evidence>
<dbReference type="Pfam" id="PF01597">
    <property type="entry name" value="GCV_H"/>
    <property type="match status" value="1"/>
</dbReference>
<evidence type="ECO:0000313" key="6">
    <source>
        <dbReference type="EMBL" id="OZY87019.1"/>
    </source>
</evidence>
<sequence length="130" mass="14206">MSDIRKELKYLSSHEWARVEEDGTVTIGITDHAQDALGDVVYVETPEVGSRVAIGEEAGVVESVKAASDIYSLVSGEVVAVNEALQDAPETVNSSPYDDGWFFRVKPDDLAELDEALDAAEYRELIESED</sequence>
<dbReference type="InterPro" id="IPR002930">
    <property type="entry name" value="GCV_H"/>
</dbReference>
<evidence type="ECO:0000256" key="1">
    <source>
        <dbReference type="ARBA" id="ARBA00009249"/>
    </source>
</evidence>
<dbReference type="InterPro" id="IPR011053">
    <property type="entry name" value="Single_hybrid_motif"/>
</dbReference>
<dbReference type="RefSeq" id="WP_078044096.1">
    <property type="nucleotide sequence ID" value="NZ_NHNI01000001.1"/>
</dbReference>
<comment type="subunit">
    <text evidence="3">The glycine cleavage system is composed of four proteins: P, T, L and H.</text>
</comment>
<dbReference type="PROSITE" id="PS00189">
    <property type="entry name" value="LIPOYL"/>
    <property type="match status" value="1"/>
</dbReference>
<dbReference type="PANTHER" id="PTHR11715">
    <property type="entry name" value="GLYCINE CLEAVAGE SYSTEM H PROTEIN"/>
    <property type="match status" value="1"/>
</dbReference>
<accession>A0A266QCE6</accession>
<feature type="domain" description="Lipoyl-binding" evidence="5">
    <location>
        <begin position="24"/>
        <end position="106"/>
    </location>
</feature>
<dbReference type="NCBIfam" id="NF002270">
    <property type="entry name" value="PRK01202.1"/>
    <property type="match status" value="1"/>
</dbReference>